<dbReference type="EMBL" id="CAUYUJ010008191">
    <property type="protein sequence ID" value="CAK0823129.1"/>
    <property type="molecule type" value="Genomic_DNA"/>
</dbReference>
<evidence type="ECO:0000313" key="2">
    <source>
        <dbReference type="EMBL" id="CAK0823129.1"/>
    </source>
</evidence>
<sequence length="488" mass="51860">MPAGGLRGAAHLFLLLPTRPRGEAPVSRRARVDGPSPAGAVLDSRYPLPEAILADPWAAPRDVLELFGDGRLLAALQKGSLHRLPELVERAAELACSLAGCSGRSSRSLDLMLFSLHLAWQHASDETYDIQTYGDMPHVSPEEELSHLSWFLQQRFDSAESAYAFMVGRHGWGTSTSSCLTRSSFFGALRAKNFTGVLRLAWDAFAPSTPTYMTWEEFSARIGFGSVVASPGDAAGAGDWQVLSEMPRNSCFRGALEERQLLLAEDRRRLAELRQGGGAEAAEAAAVAAALAATAARGAEEPCPVASGLPADPTTSIAARLVVPLPAPATPEGEARGAVRGPRSLPRAPGGGQRSGRARRPPAGGPRPRHGAAPVRAADRRDVGPRRRCRRGPPGARRAGAKRRAPPDGRWPARGGRLAMRTSTPPRSRRWPARRAGTGAAGPSSCPCRPRPCYSPRRASQRSTTRMPRAWRSSGSGATCAPTGGARS</sequence>
<reference evidence="2" key="1">
    <citation type="submission" date="2023-10" db="EMBL/GenBank/DDBJ databases">
        <authorList>
            <person name="Chen Y."/>
            <person name="Shah S."/>
            <person name="Dougan E. K."/>
            <person name="Thang M."/>
            <person name="Chan C."/>
        </authorList>
    </citation>
    <scope>NUCLEOTIDE SEQUENCE [LARGE SCALE GENOMIC DNA]</scope>
</reference>
<keyword evidence="3" id="KW-1185">Reference proteome</keyword>
<comment type="caution">
    <text evidence="2">The sequence shown here is derived from an EMBL/GenBank/DDBJ whole genome shotgun (WGS) entry which is preliminary data.</text>
</comment>
<organism evidence="2 3">
    <name type="scientific">Prorocentrum cordatum</name>
    <dbReference type="NCBI Taxonomy" id="2364126"/>
    <lineage>
        <taxon>Eukaryota</taxon>
        <taxon>Sar</taxon>
        <taxon>Alveolata</taxon>
        <taxon>Dinophyceae</taxon>
        <taxon>Prorocentrales</taxon>
        <taxon>Prorocentraceae</taxon>
        <taxon>Prorocentrum</taxon>
    </lineage>
</organism>
<proteinExistence type="predicted"/>
<accession>A0ABN9RUW5</accession>
<feature type="non-terminal residue" evidence="2">
    <location>
        <position position="488"/>
    </location>
</feature>
<gene>
    <name evidence="2" type="ORF">PCOR1329_LOCUS23969</name>
</gene>
<evidence type="ECO:0000313" key="3">
    <source>
        <dbReference type="Proteomes" id="UP001189429"/>
    </source>
</evidence>
<feature type="region of interest" description="Disordered" evidence="1">
    <location>
        <begin position="327"/>
        <end position="488"/>
    </location>
</feature>
<dbReference type="Proteomes" id="UP001189429">
    <property type="component" value="Unassembled WGS sequence"/>
</dbReference>
<name>A0ABN9RUW5_9DINO</name>
<feature type="compositionally biased region" description="Low complexity" evidence="1">
    <location>
        <begin position="434"/>
        <end position="458"/>
    </location>
</feature>
<protein>
    <submittedName>
        <fullName evidence="2">Uncharacterized protein</fullName>
    </submittedName>
</protein>
<evidence type="ECO:0000256" key="1">
    <source>
        <dbReference type="SAM" id="MobiDB-lite"/>
    </source>
</evidence>